<protein>
    <recommendedName>
        <fullName evidence="7">C-type lectin domain-containing protein</fullName>
    </recommendedName>
</protein>
<dbReference type="Gene3D" id="3.10.100.10">
    <property type="entry name" value="Mannose-Binding Protein A, subunit A"/>
    <property type="match status" value="1"/>
</dbReference>
<dbReference type="InterPro" id="IPR016186">
    <property type="entry name" value="C-type_lectin-like/link_sf"/>
</dbReference>
<dbReference type="PROSITE" id="PS50041">
    <property type="entry name" value="C_TYPE_LECTIN_2"/>
    <property type="match status" value="1"/>
</dbReference>
<dbReference type="GO" id="GO:0030246">
    <property type="term" value="F:carbohydrate binding"/>
    <property type="evidence" value="ECO:0007669"/>
    <property type="project" value="UniProtKB-KW"/>
</dbReference>
<dbReference type="GeneTree" id="ENSGT01020000230338"/>
<dbReference type="PANTHER" id="PTHR46490">
    <property type="entry name" value="C-TYPE LECTIN DOMAIN FAMILY 12 MEMBER A-RELATED"/>
    <property type="match status" value="1"/>
</dbReference>
<dbReference type="InterPro" id="IPR016187">
    <property type="entry name" value="CTDL_fold"/>
</dbReference>
<dbReference type="Ensembl" id="ENSHHUT00000047719.1">
    <property type="protein sequence ID" value="ENSHHUP00000046019.1"/>
    <property type="gene ID" value="ENSHHUG00000028062.1"/>
</dbReference>
<keyword evidence="6" id="KW-0812">Transmembrane</keyword>
<dbReference type="AlphaFoldDB" id="A0A4W5N8S2"/>
<reference evidence="9" key="1">
    <citation type="submission" date="2018-06" db="EMBL/GenBank/DDBJ databases">
        <title>Genome assembly of Danube salmon.</title>
        <authorList>
            <person name="Macqueen D.J."/>
            <person name="Gundappa M.K."/>
        </authorList>
    </citation>
    <scope>NUCLEOTIDE SEQUENCE [LARGE SCALE GENOMIC DNA]</scope>
</reference>
<dbReference type="Gene3D" id="1.20.5.400">
    <property type="match status" value="1"/>
</dbReference>
<evidence type="ECO:0000313" key="8">
    <source>
        <dbReference type="Ensembl" id="ENSHHUP00000046019.1"/>
    </source>
</evidence>
<dbReference type="STRING" id="62062.ENSHHUP00000046019"/>
<sequence>MSEAIYAKPDMTKKVKFDRGEMEERIVDIYVSPDTLRDHETSTKTEHTSPTNGPGDQHTEPDSKEKRPFLAVAVCLGLLCVLLLAGIIGGYVHCQLQTRYNNLTKERDQLQTRYNNLTKERDQLQMEKDDLMEKFSNPSWNKFKSCWYFVSTENKTWNESRQNCVERRADLVIINSIEEQRFLFGLNKRVWIGLTDSETEGSWKWVDGTPLKTR</sequence>
<feature type="coiled-coil region" evidence="4">
    <location>
        <begin position="100"/>
        <end position="134"/>
    </location>
</feature>
<keyword evidence="1" id="KW-0430">Lectin</keyword>
<feature type="domain" description="C-type lectin" evidence="7">
    <location>
        <begin position="146"/>
        <end position="214"/>
    </location>
</feature>
<evidence type="ECO:0000256" key="5">
    <source>
        <dbReference type="SAM" id="MobiDB-lite"/>
    </source>
</evidence>
<keyword evidence="6" id="KW-1133">Transmembrane helix</keyword>
<evidence type="ECO:0000256" key="4">
    <source>
        <dbReference type="SAM" id="Coils"/>
    </source>
</evidence>
<dbReference type="InterPro" id="IPR001304">
    <property type="entry name" value="C-type_lectin-like"/>
</dbReference>
<dbReference type="SUPFAM" id="SSF56436">
    <property type="entry name" value="C-type lectin-like"/>
    <property type="match status" value="1"/>
</dbReference>
<evidence type="ECO:0000259" key="7">
    <source>
        <dbReference type="PROSITE" id="PS50041"/>
    </source>
</evidence>
<evidence type="ECO:0000256" key="2">
    <source>
        <dbReference type="ARBA" id="ARBA00023157"/>
    </source>
</evidence>
<feature type="transmembrane region" description="Helical" evidence="6">
    <location>
        <begin position="69"/>
        <end position="92"/>
    </location>
</feature>
<reference evidence="8" key="2">
    <citation type="submission" date="2025-08" db="UniProtKB">
        <authorList>
            <consortium name="Ensembl"/>
        </authorList>
    </citation>
    <scope>IDENTIFICATION</scope>
</reference>
<proteinExistence type="predicted"/>
<evidence type="ECO:0000256" key="1">
    <source>
        <dbReference type="ARBA" id="ARBA00022734"/>
    </source>
</evidence>
<dbReference type="PANTHER" id="PTHR46490:SF6">
    <property type="entry name" value="ASIALOGLYCOPROTEIN RECEPTOR 1-LIKE-RELATED"/>
    <property type="match status" value="1"/>
</dbReference>
<evidence type="ECO:0000256" key="3">
    <source>
        <dbReference type="ARBA" id="ARBA00023180"/>
    </source>
</evidence>
<keyword evidence="2" id="KW-1015">Disulfide bond</keyword>
<feature type="region of interest" description="Disordered" evidence="5">
    <location>
        <begin position="29"/>
        <end position="64"/>
    </location>
</feature>
<evidence type="ECO:0000313" key="9">
    <source>
        <dbReference type="Proteomes" id="UP000314982"/>
    </source>
</evidence>
<dbReference type="InterPro" id="IPR052309">
    <property type="entry name" value="C-type_Lectin_Domain_Fam1"/>
</dbReference>
<dbReference type="Proteomes" id="UP000314982">
    <property type="component" value="Unassembled WGS sequence"/>
</dbReference>
<feature type="compositionally biased region" description="Basic and acidic residues" evidence="5">
    <location>
        <begin position="35"/>
        <end position="47"/>
    </location>
</feature>
<keyword evidence="3" id="KW-0325">Glycoprotein</keyword>
<accession>A0A4W5N8S2</accession>
<name>A0A4W5N8S2_9TELE</name>
<reference evidence="8" key="3">
    <citation type="submission" date="2025-09" db="UniProtKB">
        <authorList>
            <consortium name="Ensembl"/>
        </authorList>
    </citation>
    <scope>IDENTIFICATION</scope>
</reference>
<evidence type="ECO:0000256" key="6">
    <source>
        <dbReference type="SAM" id="Phobius"/>
    </source>
</evidence>
<keyword evidence="4" id="KW-0175">Coiled coil</keyword>
<organism evidence="8 9">
    <name type="scientific">Hucho hucho</name>
    <name type="common">huchen</name>
    <dbReference type="NCBI Taxonomy" id="62062"/>
    <lineage>
        <taxon>Eukaryota</taxon>
        <taxon>Metazoa</taxon>
        <taxon>Chordata</taxon>
        <taxon>Craniata</taxon>
        <taxon>Vertebrata</taxon>
        <taxon>Euteleostomi</taxon>
        <taxon>Actinopterygii</taxon>
        <taxon>Neopterygii</taxon>
        <taxon>Teleostei</taxon>
        <taxon>Protacanthopterygii</taxon>
        <taxon>Salmoniformes</taxon>
        <taxon>Salmonidae</taxon>
        <taxon>Salmoninae</taxon>
        <taxon>Hucho</taxon>
    </lineage>
</organism>
<dbReference type="Pfam" id="PF00059">
    <property type="entry name" value="Lectin_C"/>
    <property type="match status" value="1"/>
</dbReference>
<keyword evidence="6" id="KW-0472">Membrane</keyword>
<keyword evidence="9" id="KW-1185">Reference proteome</keyword>